<dbReference type="SUPFAM" id="SSF52058">
    <property type="entry name" value="L domain-like"/>
    <property type="match status" value="1"/>
</dbReference>
<evidence type="ECO:0000313" key="3">
    <source>
        <dbReference type="EMBL" id="PUE63317.1"/>
    </source>
</evidence>
<dbReference type="InterPro" id="IPR001611">
    <property type="entry name" value="Leu-rich_rpt"/>
</dbReference>
<dbReference type="PANTHER" id="PTHR48051">
    <property type="match status" value="1"/>
</dbReference>
<dbReference type="Pfam" id="PF13855">
    <property type="entry name" value="LRR_8"/>
    <property type="match status" value="1"/>
</dbReference>
<dbReference type="AlphaFoldDB" id="A0A363CX12"/>
<proteinExistence type="predicted"/>
<dbReference type="Gene3D" id="3.80.10.10">
    <property type="entry name" value="Ribonuclease Inhibitor"/>
    <property type="match status" value="1"/>
</dbReference>
<dbReference type="PANTHER" id="PTHR48051:SF1">
    <property type="entry name" value="RAS SUPPRESSOR PROTEIN 1"/>
    <property type="match status" value="1"/>
</dbReference>
<sequence length="153" mass="17560">MPFQTLKKLQTGQLKDVTYIKIASGLKTFPNELYTLVDTLEVLDLTDNNLTDLPDDFDRFRRLKRLFLSNNKFDNVPKILAKLPILSMIGMRNNQIKKFEENSLPLSTRWLILTDNELTTLPESIGDLVLLQKCMLSGNQISGEVTKKHTLFC</sequence>
<reference evidence="3 4" key="1">
    <citation type="submission" date="2017-02" db="EMBL/GenBank/DDBJ databases">
        <title>Arcobacter caeni sp. nov, a new Arcobacter species isolated from reclaimed water.</title>
        <authorList>
            <person name="Figueras M.J."/>
            <person name="Perez-Cataluna A."/>
            <person name="Salas-Masso N."/>
        </authorList>
    </citation>
    <scope>NUCLEOTIDE SEQUENCE [LARGE SCALE GENOMIC DNA]</scope>
    <source>
        <strain evidence="3 4">RW17-10</strain>
    </source>
</reference>
<dbReference type="Proteomes" id="UP000251135">
    <property type="component" value="Unassembled WGS sequence"/>
</dbReference>
<dbReference type="GO" id="GO:0005737">
    <property type="term" value="C:cytoplasm"/>
    <property type="evidence" value="ECO:0007669"/>
    <property type="project" value="TreeGrafter"/>
</dbReference>
<dbReference type="InterPro" id="IPR050216">
    <property type="entry name" value="LRR_domain-containing"/>
</dbReference>
<evidence type="ECO:0008006" key="5">
    <source>
        <dbReference type="Google" id="ProtNLM"/>
    </source>
</evidence>
<gene>
    <name evidence="3" type="ORF">B0174_11965</name>
</gene>
<dbReference type="EMBL" id="MUXE01000042">
    <property type="protein sequence ID" value="PUE63317.1"/>
    <property type="molecule type" value="Genomic_DNA"/>
</dbReference>
<keyword evidence="1" id="KW-0433">Leucine-rich repeat</keyword>
<name>A0A363CX12_9BACT</name>
<keyword evidence="2" id="KW-0677">Repeat</keyword>
<keyword evidence="4" id="KW-1185">Reference proteome</keyword>
<dbReference type="SMART" id="SM00364">
    <property type="entry name" value="LRR_BAC"/>
    <property type="match status" value="3"/>
</dbReference>
<dbReference type="InterPro" id="IPR032675">
    <property type="entry name" value="LRR_dom_sf"/>
</dbReference>
<accession>A0A363CX12</accession>
<protein>
    <recommendedName>
        <fullName evidence="5">Leucine-rich repeat domain-containing protein</fullName>
    </recommendedName>
</protein>
<dbReference type="PROSITE" id="PS51450">
    <property type="entry name" value="LRR"/>
    <property type="match status" value="1"/>
</dbReference>
<comment type="caution">
    <text evidence="3">The sequence shown here is derived from an EMBL/GenBank/DDBJ whole genome shotgun (WGS) entry which is preliminary data.</text>
</comment>
<evidence type="ECO:0000313" key="4">
    <source>
        <dbReference type="Proteomes" id="UP000251135"/>
    </source>
</evidence>
<evidence type="ECO:0000256" key="1">
    <source>
        <dbReference type="ARBA" id="ARBA00022614"/>
    </source>
</evidence>
<evidence type="ECO:0000256" key="2">
    <source>
        <dbReference type="ARBA" id="ARBA00022737"/>
    </source>
</evidence>
<organism evidence="3 4">
    <name type="scientific">Arcobacter caeni</name>
    <dbReference type="NCBI Taxonomy" id="1912877"/>
    <lineage>
        <taxon>Bacteria</taxon>
        <taxon>Pseudomonadati</taxon>
        <taxon>Campylobacterota</taxon>
        <taxon>Epsilonproteobacteria</taxon>
        <taxon>Campylobacterales</taxon>
        <taxon>Arcobacteraceae</taxon>
        <taxon>Arcobacter</taxon>
    </lineage>
</organism>
<dbReference type="RefSeq" id="WP_108561361.1">
    <property type="nucleotide sequence ID" value="NZ_MUXE01000042.1"/>
</dbReference>
<dbReference type="OrthoDB" id="8532199at2"/>